<evidence type="ECO:0000256" key="3">
    <source>
        <dbReference type="ARBA" id="ARBA00022840"/>
    </source>
</evidence>
<dbReference type="InterPro" id="IPR014001">
    <property type="entry name" value="Helicase_ATP-bd"/>
</dbReference>
<dbReference type="SUPFAM" id="SSF52540">
    <property type="entry name" value="P-loop containing nucleoside triphosphate hydrolases"/>
    <property type="match status" value="1"/>
</dbReference>
<feature type="compositionally biased region" description="Basic residues" evidence="6">
    <location>
        <begin position="142"/>
        <end position="163"/>
    </location>
</feature>
<evidence type="ECO:0000313" key="10">
    <source>
        <dbReference type="Proteomes" id="UP000001072"/>
    </source>
</evidence>
<accession>F4R3Y6</accession>
<dbReference type="EMBL" id="GL883090">
    <property type="protein sequence ID" value="EGG12703.1"/>
    <property type="molecule type" value="Genomic_DNA"/>
</dbReference>
<evidence type="ECO:0000256" key="6">
    <source>
        <dbReference type="SAM" id="MobiDB-lite"/>
    </source>
</evidence>
<sequence length="892" mass="100176">MFSINRFDPDSNKTNQTTDTSAQDPLARLNARLKAKTQTKSESNEKSIEAQIHQTAPRPSYQLENNDNPQDSKVTSIPTQVIKPGLSTTYPTEEAEAEAEDIIEEEDPKKPLTRKHKARIELGLTGANAIPLATAEKPKEKTKSKKKYLKRKKLRLQARKKLDKSKNKKDQSESVVDTQEGVSNQDGKVSDCDEDDDNDNDNESESDTKSEVPIPKKDESSKTDLTHQERKETSKQPSPEPTSKSLKRPKNLDKTLETIATKKRKLETSTIPTENPIAEIIEDLPTQPGVLPRFPAPTRPSLPDPQLLARLAMGLTNLASSNGTNSLNEDQSLLLVDDETKLNLDQIQIRGDQKDCKDDQLALSQFIINRLKEIGIEYLLPVQISVFSALIGKLRNKKITPSSILYPINHPPSDICINAPTGSGKTLSYIVPIVETLSSRTVVRLRALIVLPTRDLVLQVKQTFESISKGTGLKLAIVTGQHSFSQEQALLSGNAPFNTSSECKVDVVIATPGRLIDHLNQTPGFSLSHLCFLILDEADQLLSKDQSWLYQILKYELKKLSKTHSNSKQIINYDDEDSEMMIQQEELNSARNEPLPLLKKFMDSVECNEISSDWRPLLKLEDPCKTRPFRILLFSATLKRDPTKLTHLGLRNPLFIKVQNPSVEVIDNFSGYSLPPNLQQHLIVTTPQLKPLTLFHLIKVREVKNALIFCKSVEGATRLVNLYQLMRKGWMEKSTTEANENEIKDGENSNVLGTAALFSSDLKPIDRKRILNEFQNGSINLLVCSDVIARGLDLPTIENVINYDTPVNIKKYIHRIGRTARAGKFGQAWSLVEFQEARYLKESIKDSLGMECLEKMKKIRFKRPEMEYLIPVYETALSELGKMFGGTSAVVD</sequence>
<dbReference type="InParanoid" id="F4R3Y6"/>
<dbReference type="InterPro" id="IPR011545">
    <property type="entry name" value="DEAD/DEAH_box_helicase_dom"/>
</dbReference>
<dbReference type="SMART" id="SM00490">
    <property type="entry name" value="HELICc"/>
    <property type="match status" value="1"/>
</dbReference>
<keyword evidence="10" id="KW-1185">Reference proteome</keyword>
<dbReference type="GeneID" id="18921298"/>
<comment type="similarity">
    <text evidence="5">Belongs to the DEAD box helicase family.</text>
</comment>
<feature type="domain" description="Helicase C-terminal" evidence="8">
    <location>
        <begin position="677"/>
        <end position="860"/>
    </location>
</feature>
<feature type="compositionally biased region" description="Acidic residues" evidence="6">
    <location>
        <begin position="93"/>
        <end position="106"/>
    </location>
</feature>
<dbReference type="PANTHER" id="PTHR24031">
    <property type="entry name" value="RNA HELICASE"/>
    <property type="match status" value="1"/>
</dbReference>
<reference evidence="10" key="1">
    <citation type="journal article" date="2011" name="Proc. Natl. Acad. Sci. U.S.A.">
        <title>Obligate biotrophy features unraveled by the genomic analysis of rust fungi.</title>
        <authorList>
            <person name="Duplessis S."/>
            <person name="Cuomo C.A."/>
            <person name="Lin Y.-C."/>
            <person name="Aerts A."/>
            <person name="Tisserant E."/>
            <person name="Veneault-Fourrey C."/>
            <person name="Joly D.L."/>
            <person name="Hacquard S."/>
            <person name="Amselem J."/>
            <person name="Cantarel B.L."/>
            <person name="Chiu R."/>
            <person name="Coutinho P.M."/>
            <person name="Feau N."/>
            <person name="Field M."/>
            <person name="Frey P."/>
            <person name="Gelhaye E."/>
            <person name="Goldberg J."/>
            <person name="Grabherr M.G."/>
            <person name="Kodira C.D."/>
            <person name="Kohler A."/>
            <person name="Kuees U."/>
            <person name="Lindquist E.A."/>
            <person name="Lucas S.M."/>
            <person name="Mago R."/>
            <person name="Mauceli E."/>
            <person name="Morin E."/>
            <person name="Murat C."/>
            <person name="Pangilinan J.L."/>
            <person name="Park R."/>
            <person name="Pearson M."/>
            <person name="Quesneville H."/>
            <person name="Rouhier N."/>
            <person name="Sakthikumar S."/>
            <person name="Salamov A.A."/>
            <person name="Schmutz J."/>
            <person name="Selles B."/>
            <person name="Shapiro H."/>
            <person name="Tanguay P."/>
            <person name="Tuskan G.A."/>
            <person name="Henrissat B."/>
            <person name="Van de Peer Y."/>
            <person name="Rouze P."/>
            <person name="Ellis J.G."/>
            <person name="Dodds P.N."/>
            <person name="Schein J.E."/>
            <person name="Zhong S."/>
            <person name="Hamelin R.C."/>
            <person name="Grigoriev I.V."/>
            <person name="Szabo L.J."/>
            <person name="Martin F."/>
        </authorList>
    </citation>
    <scope>NUCLEOTIDE SEQUENCE [LARGE SCALE GENOMIC DNA]</scope>
    <source>
        <strain evidence="10">98AG31 / pathotype 3-4-7</strain>
    </source>
</reference>
<proteinExistence type="inferred from homology"/>
<dbReference type="GO" id="GO:0003723">
    <property type="term" value="F:RNA binding"/>
    <property type="evidence" value="ECO:0007669"/>
    <property type="project" value="UniProtKB-UniRule"/>
</dbReference>
<evidence type="ECO:0000256" key="4">
    <source>
        <dbReference type="ARBA" id="ARBA00022884"/>
    </source>
</evidence>
<organism evidence="10">
    <name type="scientific">Melampsora larici-populina (strain 98AG31 / pathotype 3-4-7)</name>
    <name type="common">Poplar leaf rust fungus</name>
    <dbReference type="NCBI Taxonomy" id="747676"/>
    <lineage>
        <taxon>Eukaryota</taxon>
        <taxon>Fungi</taxon>
        <taxon>Dikarya</taxon>
        <taxon>Basidiomycota</taxon>
        <taxon>Pucciniomycotina</taxon>
        <taxon>Pucciniomycetes</taxon>
        <taxon>Pucciniales</taxon>
        <taxon>Melampsoraceae</taxon>
        <taxon>Melampsora</taxon>
    </lineage>
</organism>
<keyword evidence="2 5" id="KW-0378">Hydrolase</keyword>
<dbReference type="GO" id="GO:0003724">
    <property type="term" value="F:RNA helicase activity"/>
    <property type="evidence" value="ECO:0007669"/>
    <property type="project" value="UniProtKB-EC"/>
</dbReference>
<dbReference type="STRING" id="747676.F4R3Y6"/>
<dbReference type="PROSITE" id="PS51192">
    <property type="entry name" value="HELICASE_ATP_BIND_1"/>
    <property type="match status" value="1"/>
</dbReference>
<dbReference type="FunCoup" id="F4R3Y6">
    <property type="interactions" value="690"/>
</dbReference>
<evidence type="ECO:0000259" key="8">
    <source>
        <dbReference type="PROSITE" id="PS51194"/>
    </source>
</evidence>
<comment type="domain">
    <text evidence="5">The Q motif is unique to and characteristic of the DEAD box family of RNA helicases and controls ATP binding and hydrolysis.</text>
</comment>
<keyword evidence="4 5" id="KW-0694">RNA-binding</keyword>
<feature type="domain" description="Helicase ATP-binding" evidence="7">
    <location>
        <begin position="406"/>
        <end position="656"/>
    </location>
</feature>
<feature type="compositionally biased region" description="Polar residues" evidence="6">
    <location>
        <begin position="173"/>
        <end position="187"/>
    </location>
</feature>
<feature type="compositionally biased region" description="Acidic residues" evidence="6">
    <location>
        <begin position="192"/>
        <end position="205"/>
    </location>
</feature>
<dbReference type="SMART" id="SM00487">
    <property type="entry name" value="DEXDc"/>
    <property type="match status" value="1"/>
</dbReference>
<comment type="function">
    <text evidence="5">RNA helicase.</text>
</comment>
<keyword evidence="5" id="KW-0347">Helicase</keyword>
<feature type="region of interest" description="Disordered" evidence="6">
    <location>
        <begin position="1"/>
        <end position="254"/>
    </location>
</feature>
<dbReference type="EC" id="3.6.4.13" evidence="5"/>
<dbReference type="CDD" id="cd18787">
    <property type="entry name" value="SF2_C_DEAD"/>
    <property type="match status" value="1"/>
</dbReference>
<dbReference type="AlphaFoldDB" id="F4R3Y6"/>
<protein>
    <recommendedName>
        <fullName evidence="5">ATP-dependent RNA helicase</fullName>
        <ecNumber evidence="5">3.6.4.13</ecNumber>
    </recommendedName>
</protein>
<dbReference type="PROSITE" id="PS51194">
    <property type="entry name" value="HELICASE_CTER"/>
    <property type="match status" value="1"/>
</dbReference>
<evidence type="ECO:0000256" key="1">
    <source>
        <dbReference type="ARBA" id="ARBA00022741"/>
    </source>
</evidence>
<keyword evidence="3 5" id="KW-0067">ATP-binding</keyword>
<dbReference type="Pfam" id="PF00271">
    <property type="entry name" value="Helicase_C"/>
    <property type="match status" value="1"/>
</dbReference>
<dbReference type="VEuPathDB" id="FungiDB:MELLADRAFT_101203"/>
<dbReference type="OrthoDB" id="3370at2759"/>
<dbReference type="Proteomes" id="UP000001072">
    <property type="component" value="Unassembled WGS sequence"/>
</dbReference>
<dbReference type="eggNOG" id="KOG0350">
    <property type="taxonomic scope" value="Eukaryota"/>
</dbReference>
<dbReference type="Gene3D" id="3.40.50.300">
    <property type="entry name" value="P-loop containing nucleotide triphosphate hydrolases"/>
    <property type="match status" value="2"/>
</dbReference>
<dbReference type="InterPro" id="IPR027417">
    <property type="entry name" value="P-loop_NTPase"/>
</dbReference>
<evidence type="ECO:0000256" key="2">
    <source>
        <dbReference type="ARBA" id="ARBA00022801"/>
    </source>
</evidence>
<dbReference type="Pfam" id="PF00270">
    <property type="entry name" value="DEAD"/>
    <property type="match status" value="1"/>
</dbReference>
<dbReference type="GO" id="GO:0016787">
    <property type="term" value="F:hydrolase activity"/>
    <property type="evidence" value="ECO:0007669"/>
    <property type="project" value="UniProtKB-KW"/>
</dbReference>
<evidence type="ECO:0000259" key="7">
    <source>
        <dbReference type="PROSITE" id="PS51192"/>
    </source>
</evidence>
<dbReference type="InterPro" id="IPR001650">
    <property type="entry name" value="Helicase_C-like"/>
</dbReference>
<evidence type="ECO:0000313" key="9">
    <source>
        <dbReference type="EMBL" id="EGG12703.1"/>
    </source>
</evidence>
<dbReference type="HOGENOM" id="CLU_003041_15_3_1"/>
<feature type="compositionally biased region" description="Polar residues" evidence="6">
    <location>
        <begin position="235"/>
        <end position="244"/>
    </location>
</feature>
<dbReference type="RefSeq" id="XP_007403641.1">
    <property type="nucleotide sequence ID" value="XM_007403579.1"/>
</dbReference>
<comment type="catalytic activity">
    <reaction evidence="5">
        <text>ATP + H2O = ADP + phosphate + H(+)</text>
        <dbReference type="Rhea" id="RHEA:13065"/>
        <dbReference type="ChEBI" id="CHEBI:15377"/>
        <dbReference type="ChEBI" id="CHEBI:15378"/>
        <dbReference type="ChEBI" id="CHEBI:30616"/>
        <dbReference type="ChEBI" id="CHEBI:43474"/>
        <dbReference type="ChEBI" id="CHEBI:456216"/>
        <dbReference type="EC" id="3.6.4.13"/>
    </reaction>
</comment>
<name>F4R3Y6_MELLP</name>
<keyword evidence="1 5" id="KW-0547">Nucleotide-binding</keyword>
<gene>
    <name evidence="9" type="ORF">MELLADRAFT_101203</name>
</gene>
<evidence type="ECO:0000256" key="5">
    <source>
        <dbReference type="RuleBase" id="RU365068"/>
    </source>
</evidence>
<feature type="compositionally biased region" description="Polar residues" evidence="6">
    <location>
        <begin position="12"/>
        <end position="23"/>
    </location>
</feature>
<feature type="compositionally biased region" description="Basic and acidic residues" evidence="6">
    <location>
        <begin position="206"/>
        <end position="234"/>
    </location>
</feature>
<feature type="compositionally biased region" description="Polar residues" evidence="6">
    <location>
        <begin position="62"/>
        <end position="79"/>
    </location>
</feature>
<dbReference type="GO" id="GO:0005524">
    <property type="term" value="F:ATP binding"/>
    <property type="evidence" value="ECO:0007669"/>
    <property type="project" value="UniProtKB-UniRule"/>
</dbReference>
<dbReference type="KEGG" id="mlr:MELLADRAFT_101203"/>
<dbReference type="CDD" id="cd17956">
    <property type="entry name" value="DEADc_DDX51"/>
    <property type="match status" value="1"/>
</dbReference>